<feature type="region of interest" description="Disordered" evidence="2">
    <location>
        <begin position="1"/>
        <end position="25"/>
    </location>
</feature>
<evidence type="ECO:0000313" key="4">
    <source>
        <dbReference type="EMBL" id="KAK7741901.1"/>
    </source>
</evidence>
<dbReference type="EMBL" id="JAKJXP020000154">
    <property type="protein sequence ID" value="KAK7741901.1"/>
    <property type="molecule type" value="Genomic_DNA"/>
</dbReference>
<sequence length="251" mass="28798">MAGEKDDQYGRLMHDDEDSETAEKDIHPRFQRKTSSLSFLLVSNTLLALVVLGLLARTFYHAYAPTPSLPYTGVGQAQLLEDQLGVHAKVVQTYRFYEENLDDLDFRKGDPYWEALFPKGDGQVFLEDDVVAAYKLKPSLRNPAKGNYSAYFMAGYHSLHCIGSIRQVLGQFMAAHIAGEQYDITEHKWLHTVHCLADLRQVLFCNFDETLLNFEGKIHPGYHQEKVCKDLRPIDEWLEYNYIGKFEGKVQ</sequence>
<keyword evidence="5" id="KW-1185">Reference proteome</keyword>
<feature type="compositionally biased region" description="Basic and acidic residues" evidence="2">
    <location>
        <begin position="1"/>
        <end position="14"/>
    </location>
</feature>
<comment type="caution">
    <text evidence="4">The sequence shown here is derived from an EMBL/GenBank/DDBJ whole genome shotgun (WGS) entry which is preliminary data.</text>
</comment>
<feature type="transmembrane region" description="Helical" evidence="3">
    <location>
        <begin position="37"/>
        <end position="60"/>
    </location>
</feature>
<dbReference type="Proteomes" id="UP001320420">
    <property type="component" value="Unassembled WGS sequence"/>
</dbReference>
<dbReference type="PANTHER" id="PTHR33365:SF6">
    <property type="entry name" value="OXIDASE USTYA"/>
    <property type="match status" value="1"/>
</dbReference>
<accession>A0AAN9U9C9</accession>
<evidence type="ECO:0000256" key="3">
    <source>
        <dbReference type="SAM" id="Phobius"/>
    </source>
</evidence>
<protein>
    <submittedName>
        <fullName evidence="4">Uncharacterized protein</fullName>
    </submittedName>
</protein>
<proteinExistence type="inferred from homology"/>
<keyword evidence="3" id="KW-0472">Membrane</keyword>
<dbReference type="AlphaFoldDB" id="A0AAN9U9C9"/>
<name>A0AAN9U9C9_9PEZI</name>
<reference evidence="4 5" key="1">
    <citation type="submission" date="2024-02" db="EMBL/GenBank/DDBJ databases">
        <title>De novo assembly and annotation of 12 fungi associated with fruit tree decline syndrome in Ontario, Canada.</title>
        <authorList>
            <person name="Sulman M."/>
            <person name="Ellouze W."/>
            <person name="Ilyukhin E."/>
        </authorList>
    </citation>
    <scope>NUCLEOTIDE SEQUENCE [LARGE SCALE GENOMIC DNA]</scope>
    <source>
        <strain evidence="4 5">M11/M66-122</strain>
    </source>
</reference>
<dbReference type="PANTHER" id="PTHR33365">
    <property type="entry name" value="YALI0B05434P"/>
    <property type="match status" value="1"/>
</dbReference>
<dbReference type="InterPro" id="IPR021765">
    <property type="entry name" value="UstYa-like"/>
</dbReference>
<organism evidence="4 5">
    <name type="scientific">Diatrype stigma</name>
    <dbReference type="NCBI Taxonomy" id="117547"/>
    <lineage>
        <taxon>Eukaryota</taxon>
        <taxon>Fungi</taxon>
        <taxon>Dikarya</taxon>
        <taxon>Ascomycota</taxon>
        <taxon>Pezizomycotina</taxon>
        <taxon>Sordariomycetes</taxon>
        <taxon>Xylariomycetidae</taxon>
        <taxon>Xylariales</taxon>
        <taxon>Diatrypaceae</taxon>
        <taxon>Diatrype</taxon>
    </lineage>
</organism>
<evidence type="ECO:0000256" key="1">
    <source>
        <dbReference type="ARBA" id="ARBA00035112"/>
    </source>
</evidence>
<keyword evidence="3" id="KW-0812">Transmembrane</keyword>
<dbReference type="GO" id="GO:0043386">
    <property type="term" value="P:mycotoxin biosynthetic process"/>
    <property type="evidence" value="ECO:0007669"/>
    <property type="project" value="InterPro"/>
</dbReference>
<keyword evidence="3" id="KW-1133">Transmembrane helix</keyword>
<evidence type="ECO:0000313" key="5">
    <source>
        <dbReference type="Proteomes" id="UP001320420"/>
    </source>
</evidence>
<comment type="similarity">
    <text evidence="1">Belongs to the ustYa family.</text>
</comment>
<evidence type="ECO:0000256" key="2">
    <source>
        <dbReference type="SAM" id="MobiDB-lite"/>
    </source>
</evidence>
<gene>
    <name evidence="4" type="ORF">SLS62_010913</name>
</gene>
<dbReference type="Pfam" id="PF11807">
    <property type="entry name" value="UstYa"/>
    <property type="match status" value="1"/>
</dbReference>